<feature type="compositionally biased region" description="Polar residues" evidence="6">
    <location>
        <begin position="137"/>
        <end position="155"/>
    </location>
</feature>
<feature type="compositionally biased region" description="Low complexity" evidence="6">
    <location>
        <begin position="156"/>
        <end position="173"/>
    </location>
</feature>
<feature type="transmembrane region" description="Helical" evidence="7">
    <location>
        <begin position="565"/>
        <end position="585"/>
    </location>
</feature>
<feature type="compositionally biased region" description="Acidic residues" evidence="6">
    <location>
        <begin position="389"/>
        <end position="406"/>
    </location>
</feature>
<feature type="region of interest" description="Disordered" evidence="6">
    <location>
        <begin position="224"/>
        <end position="260"/>
    </location>
</feature>
<evidence type="ECO:0000313" key="10">
    <source>
        <dbReference type="Proteomes" id="UP000237144"/>
    </source>
</evidence>
<feature type="region of interest" description="Disordered" evidence="6">
    <location>
        <begin position="324"/>
        <end position="354"/>
    </location>
</feature>
<evidence type="ECO:0000256" key="2">
    <source>
        <dbReference type="ARBA" id="ARBA00008066"/>
    </source>
</evidence>
<dbReference type="OrthoDB" id="1684102at2759"/>
<evidence type="ECO:0000256" key="4">
    <source>
        <dbReference type="ARBA" id="ARBA00022989"/>
    </source>
</evidence>
<dbReference type="GO" id="GO:0005774">
    <property type="term" value="C:vacuolar membrane"/>
    <property type="evidence" value="ECO:0007669"/>
    <property type="project" value="TreeGrafter"/>
</dbReference>
<feature type="compositionally biased region" description="Low complexity" evidence="6">
    <location>
        <begin position="94"/>
        <end position="107"/>
    </location>
</feature>
<feature type="transmembrane region" description="Helical" evidence="7">
    <location>
        <begin position="707"/>
        <end position="730"/>
    </location>
</feature>
<evidence type="ECO:0000256" key="1">
    <source>
        <dbReference type="ARBA" id="ARBA00004141"/>
    </source>
</evidence>
<protein>
    <recommendedName>
        <fullName evidence="8">Amino acid transporter transmembrane domain-containing protein</fullName>
    </recommendedName>
</protein>
<feature type="domain" description="Amino acid transporter transmembrane" evidence="8">
    <location>
        <begin position="492"/>
        <end position="876"/>
    </location>
</feature>
<dbReference type="GO" id="GO:0015179">
    <property type="term" value="F:L-amino acid transmembrane transporter activity"/>
    <property type="evidence" value="ECO:0007669"/>
    <property type="project" value="TreeGrafter"/>
</dbReference>
<dbReference type="STRING" id="741276.A0A2S5BHK4"/>
<keyword evidence="10" id="KW-1185">Reference proteome</keyword>
<dbReference type="EMBL" id="PJQD01000005">
    <property type="protein sequence ID" value="POY76234.1"/>
    <property type="molecule type" value="Genomic_DNA"/>
</dbReference>
<accession>A0A2S5BHK4</accession>
<evidence type="ECO:0000256" key="3">
    <source>
        <dbReference type="ARBA" id="ARBA00022692"/>
    </source>
</evidence>
<evidence type="ECO:0000256" key="5">
    <source>
        <dbReference type="ARBA" id="ARBA00023136"/>
    </source>
</evidence>
<feature type="compositionally biased region" description="Gly residues" evidence="6">
    <location>
        <begin position="468"/>
        <end position="478"/>
    </location>
</feature>
<evidence type="ECO:0000256" key="6">
    <source>
        <dbReference type="SAM" id="MobiDB-lite"/>
    </source>
</evidence>
<organism evidence="9 10">
    <name type="scientific">Rhodotorula taiwanensis</name>
    <dbReference type="NCBI Taxonomy" id="741276"/>
    <lineage>
        <taxon>Eukaryota</taxon>
        <taxon>Fungi</taxon>
        <taxon>Dikarya</taxon>
        <taxon>Basidiomycota</taxon>
        <taxon>Pucciniomycotina</taxon>
        <taxon>Microbotryomycetes</taxon>
        <taxon>Sporidiobolales</taxon>
        <taxon>Sporidiobolaceae</taxon>
        <taxon>Rhodotorula</taxon>
    </lineage>
</organism>
<dbReference type="AlphaFoldDB" id="A0A2S5BHK4"/>
<gene>
    <name evidence="9" type="ORF">BMF94_0429</name>
</gene>
<name>A0A2S5BHK4_9BASI</name>
<feature type="transmembrane region" description="Helical" evidence="7">
    <location>
        <begin position="797"/>
        <end position="815"/>
    </location>
</feature>
<feature type="transmembrane region" description="Helical" evidence="7">
    <location>
        <begin position="821"/>
        <end position="842"/>
    </location>
</feature>
<evidence type="ECO:0000259" key="8">
    <source>
        <dbReference type="Pfam" id="PF01490"/>
    </source>
</evidence>
<keyword evidence="3 7" id="KW-0812">Transmembrane</keyword>
<evidence type="ECO:0000256" key="7">
    <source>
        <dbReference type="SAM" id="Phobius"/>
    </source>
</evidence>
<dbReference type="Proteomes" id="UP000237144">
    <property type="component" value="Unassembled WGS sequence"/>
</dbReference>
<dbReference type="Gene3D" id="1.20.1740.10">
    <property type="entry name" value="Amino acid/polyamine transporter I"/>
    <property type="match status" value="1"/>
</dbReference>
<feature type="region of interest" description="Disordered" evidence="6">
    <location>
        <begin position="389"/>
        <end position="489"/>
    </location>
</feature>
<dbReference type="PANTHER" id="PTHR22950:SF666">
    <property type="entry name" value="VACUOLAR AMINO ACID TRANSPORTER 4"/>
    <property type="match status" value="1"/>
</dbReference>
<sequence>MAGIPSSRPGATSSSRNSPAPSPSLAATLANASPSSSSLPIPQIPPHNATATATTHNNSSSNVTGSPTASAARTPAYFGSPRAASPFPPNAFLAQDAAGADSPSASGIPLTDAQKAEVIRRHLLNADEQQRVALDQAASSSSPRNQAGSAFPQQQAELAAVAAAAAGDAATTEEGGDENQYPTPYHLEGGDVVAGVYKWVAQQAGDSAISGLGVGTSGATPAATGGIASSLRRSRSVASLPPNAGGGGSRRTSLAANNGGGDAGRAAAKLALLAGEDVQAADDDSSAIAAVDDDGLTTSEMLQPGGFRRDFVFRRQHQQQQANASGLVVDSHPGSDRASLVSQPGESGYVNVTGSGAATPNRPIYGRPTRSFIDFLTLYGHFGGEDLEEIEEEEDEEEEEEDEEATIGDRELGGDQQGRFADLVDGSRKPGDGTAGPVAALRANERTPLIRNRSSVRSNRSMSRRRGGGAPGAGGQGGDDGEPSGMKDHGDATVTQAVMMLLKSFVGTGVLFLGKAFYNGGILFSIITLCFIAMVSLYSFLLLVQCSLVIPGSFGDIGGRLYGKYMRLAILFSIVLSQIGFVAAYTVFISQNLQAFFLAVSNCRTYISIALLITAQTVVFLPFALIRNIQKLSGTALVADVFIVVGLIYIFSNEIALLSKRGVADVKLFNSKDFPLLIGTAVFAFEGIGLILPVAESMREPQKFPRVLTGVMIGTMCLFAGGGALGYLTYGSKIQTVVFVNLPQDDKFVNASQFLYSIAILLSTPLQLFPAVRIMENGIFAPQKSGKRSLKVKWEKNAFRTFVVVVCALIAWFGAADLDKFVSLIGSLACVPLGLIYPALLHLKACARTRKQKAADIILIAFGAIATVYTTVQTIQLLTSPSDGPAEPKPHCPPRQ</sequence>
<feature type="region of interest" description="Disordered" evidence="6">
    <location>
        <begin position="134"/>
        <end position="186"/>
    </location>
</feature>
<feature type="transmembrane region" description="Helical" evidence="7">
    <location>
        <begin position="754"/>
        <end position="776"/>
    </location>
</feature>
<proteinExistence type="inferred from homology"/>
<feature type="transmembrane region" description="Helical" evidence="7">
    <location>
        <begin position="674"/>
        <end position="695"/>
    </location>
</feature>
<comment type="subcellular location">
    <subcellularLocation>
        <location evidence="1">Membrane</location>
        <topology evidence="1">Multi-pass membrane protein</topology>
    </subcellularLocation>
</comment>
<dbReference type="PANTHER" id="PTHR22950">
    <property type="entry name" value="AMINO ACID TRANSPORTER"/>
    <property type="match status" value="1"/>
</dbReference>
<dbReference type="InterPro" id="IPR013057">
    <property type="entry name" value="AA_transpt_TM"/>
</dbReference>
<comment type="caution">
    <text evidence="9">The sequence shown here is derived from an EMBL/GenBank/DDBJ whole genome shotgun (WGS) entry which is preliminary data.</text>
</comment>
<feature type="transmembrane region" description="Helical" evidence="7">
    <location>
        <begin position="854"/>
        <end position="872"/>
    </location>
</feature>
<feature type="transmembrane region" description="Helical" evidence="7">
    <location>
        <begin position="605"/>
        <end position="625"/>
    </location>
</feature>
<evidence type="ECO:0000313" key="9">
    <source>
        <dbReference type="EMBL" id="POY76234.1"/>
    </source>
</evidence>
<keyword evidence="5 7" id="KW-0472">Membrane</keyword>
<keyword evidence="4 7" id="KW-1133">Transmembrane helix</keyword>
<feature type="compositionally biased region" description="Low complexity" evidence="6">
    <location>
        <begin position="451"/>
        <end position="461"/>
    </location>
</feature>
<feature type="compositionally biased region" description="Low complexity" evidence="6">
    <location>
        <begin position="11"/>
        <end position="62"/>
    </location>
</feature>
<reference evidence="9 10" key="1">
    <citation type="journal article" date="2018" name="Front. Microbiol.">
        <title>Prospects for Fungal Bioremediation of Acidic Radioactive Waste Sites: Characterization and Genome Sequence of Rhodotorula taiwanensis MD1149.</title>
        <authorList>
            <person name="Tkavc R."/>
            <person name="Matrosova V.Y."/>
            <person name="Grichenko O.E."/>
            <person name="Gostincar C."/>
            <person name="Volpe R.P."/>
            <person name="Klimenkova P."/>
            <person name="Gaidamakova E.K."/>
            <person name="Zhou C.E."/>
            <person name="Stewart B.J."/>
            <person name="Lyman M.G."/>
            <person name="Malfatti S.A."/>
            <person name="Rubinfeld B."/>
            <person name="Courtot M."/>
            <person name="Singh J."/>
            <person name="Dalgard C.L."/>
            <person name="Hamilton T."/>
            <person name="Frey K.G."/>
            <person name="Gunde-Cimerman N."/>
            <person name="Dugan L."/>
            <person name="Daly M.J."/>
        </authorList>
    </citation>
    <scope>NUCLEOTIDE SEQUENCE [LARGE SCALE GENOMIC DNA]</scope>
    <source>
        <strain evidence="9 10">MD1149</strain>
    </source>
</reference>
<feature type="compositionally biased region" description="Low complexity" evidence="6">
    <location>
        <begin position="224"/>
        <end position="240"/>
    </location>
</feature>
<dbReference type="Pfam" id="PF01490">
    <property type="entry name" value="Aa_trans"/>
    <property type="match status" value="1"/>
</dbReference>
<feature type="region of interest" description="Disordered" evidence="6">
    <location>
        <begin position="1"/>
        <end position="109"/>
    </location>
</feature>
<feature type="compositionally biased region" description="Polar residues" evidence="6">
    <location>
        <begin position="340"/>
        <end position="354"/>
    </location>
</feature>
<comment type="similarity">
    <text evidence="2">Belongs to the amino acid/polyamine transporter 2 family.</text>
</comment>
<feature type="transmembrane region" description="Helical" evidence="7">
    <location>
        <begin position="522"/>
        <end position="544"/>
    </location>
</feature>
<feature type="transmembrane region" description="Helical" evidence="7">
    <location>
        <begin position="632"/>
        <end position="651"/>
    </location>
</feature>